<evidence type="ECO:0000313" key="5">
    <source>
        <dbReference type="EMBL" id="CAH0530079.1"/>
    </source>
</evidence>
<dbReference type="PANTHER" id="PTHR24220:SF692">
    <property type="entry name" value="ABC TRANSPORTER DOMAIN-CONTAINING PROTEIN"/>
    <property type="match status" value="1"/>
</dbReference>
<sequence>MTPAIRCESISHSFPVGDERFQVLNEVNFIVEQGEMVAIMGPSGSGKSTLMNMIGCLMTPEEGAIEILGRGTSDLNKAQLAEVRRDHIGFVFQQFNLLSRTSARDNVKMPLMYFDQLVTDADERAKQCLEMVGLGDRLDSHPNQLSGGQQQRVAIARALVNRPDILLADEPTGALDSKTSDEIVELFKGLNRQGQTIIIITHDAEVAAQASRVLHIRDGRLVSHPHATQVGVA</sequence>
<proteinExistence type="predicted"/>
<keyword evidence="5" id="KW-0378">Hydrolase</keyword>
<dbReference type="EMBL" id="CAKLCM010000003">
    <property type="protein sequence ID" value="CAH0530079.1"/>
    <property type="molecule type" value="Genomic_DNA"/>
</dbReference>
<protein>
    <submittedName>
        <fullName evidence="5">ABC transporter ATP-binding protein YknY</fullName>
        <ecNumber evidence="5">3.6.3.-</ecNumber>
    </submittedName>
</protein>
<dbReference type="GO" id="GO:0016787">
    <property type="term" value="F:hydrolase activity"/>
    <property type="evidence" value="ECO:0007669"/>
    <property type="project" value="UniProtKB-KW"/>
</dbReference>
<feature type="domain" description="ABC transporter" evidence="4">
    <location>
        <begin position="5"/>
        <end position="233"/>
    </location>
</feature>
<dbReference type="InterPro" id="IPR027417">
    <property type="entry name" value="P-loop_NTPase"/>
</dbReference>
<evidence type="ECO:0000313" key="6">
    <source>
        <dbReference type="Proteomes" id="UP000838160"/>
    </source>
</evidence>
<gene>
    <name evidence="5" type="primary">yknY</name>
    <name evidence="5" type="ORF">VHP8226_03807</name>
</gene>
<dbReference type="Gene3D" id="3.40.50.300">
    <property type="entry name" value="P-loop containing nucleotide triphosphate hydrolases"/>
    <property type="match status" value="1"/>
</dbReference>
<organism evidence="5 6">
    <name type="scientific">Vibrio hippocampi</name>
    <dbReference type="NCBI Taxonomy" id="654686"/>
    <lineage>
        <taxon>Bacteria</taxon>
        <taxon>Pseudomonadati</taxon>
        <taxon>Pseudomonadota</taxon>
        <taxon>Gammaproteobacteria</taxon>
        <taxon>Vibrionales</taxon>
        <taxon>Vibrionaceae</taxon>
        <taxon>Vibrio</taxon>
    </lineage>
</organism>
<dbReference type="InterPro" id="IPR017871">
    <property type="entry name" value="ABC_transporter-like_CS"/>
</dbReference>
<dbReference type="EC" id="3.6.3.-" evidence="5"/>
<dbReference type="Pfam" id="PF00005">
    <property type="entry name" value="ABC_tran"/>
    <property type="match status" value="1"/>
</dbReference>
<dbReference type="SUPFAM" id="SSF52540">
    <property type="entry name" value="P-loop containing nucleoside triphosphate hydrolases"/>
    <property type="match status" value="1"/>
</dbReference>
<keyword evidence="3 5" id="KW-0067">ATP-binding</keyword>
<dbReference type="RefSeq" id="WP_237486592.1">
    <property type="nucleotide sequence ID" value="NZ_CAKLCM010000003.1"/>
</dbReference>
<dbReference type="SMART" id="SM00382">
    <property type="entry name" value="AAA"/>
    <property type="match status" value="1"/>
</dbReference>
<dbReference type="InterPro" id="IPR003439">
    <property type="entry name" value="ABC_transporter-like_ATP-bd"/>
</dbReference>
<comment type="caution">
    <text evidence="5">The sequence shown here is derived from an EMBL/GenBank/DDBJ whole genome shotgun (WGS) entry which is preliminary data.</text>
</comment>
<evidence type="ECO:0000256" key="1">
    <source>
        <dbReference type="ARBA" id="ARBA00022448"/>
    </source>
</evidence>
<evidence type="ECO:0000256" key="2">
    <source>
        <dbReference type="ARBA" id="ARBA00022741"/>
    </source>
</evidence>
<dbReference type="CDD" id="cd03255">
    <property type="entry name" value="ABC_MJ0796_LolCDE_FtsE"/>
    <property type="match status" value="1"/>
</dbReference>
<dbReference type="InterPro" id="IPR017911">
    <property type="entry name" value="MacB-like_ATP-bd"/>
</dbReference>
<evidence type="ECO:0000256" key="3">
    <source>
        <dbReference type="ARBA" id="ARBA00022840"/>
    </source>
</evidence>
<dbReference type="PANTHER" id="PTHR24220">
    <property type="entry name" value="IMPORT ATP-BINDING PROTEIN"/>
    <property type="match status" value="1"/>
</dbReference>
<dbReference type="PROSITE" id="PS00211">
    <property type="entry name" value="ABC_TRANSPORTER_1"/>
    <property type="match status" value="1"/>
</dbReference>
<dbReference type="Proteomes" id="UP000838160">
    <property type="component" value="Unassembled WGS sequence"/>
</dbReference>
<accession>A0ABM8ZND8</accession>
<evidence type="ECO:0000259" key="4">
    <source>
        <dbReference type="PROSITE" id="PS50893"/>
    </source>
</evidence>
<dbReference type="PROSITE" id="PS50893">
    <property type="entry name" value="ABC_TRANSPORTER_2"/>
    <property type="match status" value="1"/>
</dbReference>
<name>A0ABM8ZND8_9VIBR</name>
<dbReference type="InterPro" id="IPR015854">
    <property type="entry name" value="ABC_transpr_LolD-like"/>
</dbReference>
<reference evidence="5" key="1">
    <citation type="submission" date="2021-12" db="EMBL/GenBank/DDBJ databases">
        <authorList>
            <person name="Rodrigo-Torres L."/>
            <person name="Arahal R. D."/>
            <person name="Lucena T."/>
        </authorList>
    </citation>
    <scope>NUCLEOTIDE SEQUENCE</scope>
    <source>
        <strain evidence="5">CECT 8226</strain>
    </source>
</reference>
<keyword evidence="2" id="KW-0547">Nucleotide-binding</keyword>
<dbReference type="InterPro" id="IPR003593">
    <property type="entry name" value="AAA+_ATPase"/>
</dbReference>
<keyword evidence="1" id="KW-0813">Transport</keyword>
<dbReference type="GO" id="GO:0005524">
    <property type="term" value="F:ATP binding"/>
    <property type="evidence" value="ECO:0007669"/>
    <property type="project" value="UniProtKB-KW"/>
</dbReference>
<keyword evidence="6" id="KW-1185">Reference proteome</keyword>